<evidence type="ECO:0000313" key="5">
    <source>
        <dbReference type="Proteomes" id="UP000053328"/>
    </source>
</evidence>
<keyword evidence="3" id="KW-0560">Oxidoreductase</keyword>
<keyword evidence="2" id="KW-0521">NADP</keyword>
<dbReference type="OrthoDB" id="191139at2759"/>
<dbReference type="Proteomes" id="UP000053328">
    <property type="component" value="Unassembled WGS sequence"/>
</dbReference>
<reference evidence="4 5" key="1">
    <citation type="submission" date="2015-01" db="EMBL/GenBank/DDBJ databases">
        <title>The Genome Sequence of Exophiala spinifera CBS89968.</title>
        <authorList>
            <consortium name="The Broad Institute Genomics Platform"/>
            <person name="Cuomo C."/>
            <person name="de Hoog S."/>
            <person name="Gorbushina A."/>
            <person name="Stielow B."/>
            <person name="Teixiera M."/>
            <person name="Abouelleil A."/>
            <person name="Chapman S.B."/>
            <person name="Priest M."/>
            <person name="Young S.K."/>
            <person name="Wortman J."/>
            <person name="Nusbaum C."/>
            <person name="Birren B."/>
        </authorList>
    </citation>
    <scope>NUCLEOTIDE SEQUENCE [LARGE SCALE GENOMIC DNA]</scope>
    <source>
        <strain evidence="4 5">CBS 89968</strain>
    </source>
</reference>
<dbReference type="PANTHER" id="PTHR24320">
    <property type="entry name" value="RETINOL DEHYDROGENASE"/>
    <property type="match status" value="1"/>
</dbReference>
<accession>A0A0D1Z1I6</accession>
<dbReference type="Gene3D" id="3.40.50.720">
    <property type="entry name" value="NAD(P)-binding Rossmann-like Domain"/>
    <property type="match status" value="1"/>
</dbReference>
<dbReference type="SUPFAM" id="SSF51735">
    <property type="entry name" value="NAD(P)-binding Rossmann-fold domains"/>
    <property type="match status" value="1"/>
</dbReference>
<organism evidence="4 5">
    <name type="scientific">Exophiala spinifera</name>
    <dbReference type="NCBI Taxonomy" id="91928"/>
    <lineage>
        <taxon>Eukaryota</taxon>
        <taxon>Fungi</taxon>
        <taxon>Dikarya</taxon>
        <taxon>Ascomycota</taxon>
        <taxon>Pezizomycotina</taxon>
        <taxon>Eurotiomycetes</taxon>
        <taxon>Chaetothyriomycetidae</taxon>
        <taxon>Chaetothyriales</taxon>
        <taxon>Herpotrichiellaceae</taxon>
        <taxon>Exophiala</taxon>
    </lineage>
</organism>
<evidence type="ECO:0000256" key="1">
    <source>
        <dbReference type="ARBA" id="ARBA00006484"/>
    </source>
</evidence>
<name>A0A0D1Z1I6_9EURO</name>
<dbReference type="GO" id="GO:0016491">
    <property type="term" value="F:oxidoreductase activity"/>
    <property type="evidence" value="ECO:0007669"/>
    <property type="project" value="UniProtKB-KW"/>
</dbReference>
<comment type="similarity">
    <text evidence="1">Belongs to the short-chain dehydrogenases/reductases (SDR) family.</text>
</comment>
<keyword evidence="5" id="KW-1185">Reference proteome</keyword>
<dbReference type="InterPro" id="IPR036291">
    <property type="entry name" value="NAD(P)-bd_dom_sf"/>
</dbReference>
<gene>
    <name evidence="4" type="ORF">PV08_02076</name>
</gene>
<dbReference type="STRING" id="91928.A0A0D1Z1I6"/>
<dbReference type="GeneID" id="27329159"/>
<dbReference type="RefSeq" id="XP_016241712.1">
    <property type="nucleotide sequence ID" value="XM_016376436.1"/>
</dbReference>
<protein>
    <submittedName>
        <fullName evidence="4">Uncharacterized protein</fullName>
    </submittedName>
</protein>
<evidence type="ECO:0000256" key="2">
    <source>
        <dbReference type="ARBA" id="ARBA00022857"/>
    </source>
</evidence>
<dbReference type="VEuPathDB" id="FungiDB:PV08_02076"/>
<proteinExistence type="inferred from homology"/>
<dbReference type="AlphaFoldDB" id="A0A0D1Z1I6"/>
<sequence>MDHTWTAHPEVGWGHLQVDLSRVSSVKKAASEINGTKDSPEIDIVICNAGLMWIRGLQRRAYNSKTDFATDHIGHFLFVSLILPKLIAVKEQKDLPESERANLAVMGAYGFGKGGIYSPVAAHGQSKTAAILVSLEHSRSLSN</sequence>
<dbReference type="EMBL" id="KN847492">
    <property type="protein sequence ID" value="KIW21496.1"/>
    <property type="molecule type" value="Genomic_DNA"/>
</dbReference>
<dbReference type="PANTHER" id="PTHR24320:SF283">
    <property type="entry name" value="RETINOL DEHYDROGENASE 11"/>
    <property type="match status" value="1"/>
</dbReference>
<dbReference type="HOGENOM" id="CLU_1806184_0_0_1"/>
<evidence type="ECO:0000313" key="4">
    <source>
        <dbReference type="EMBL" id="KIW21496.1"/>
    </source>
</evidence>
<evidence type="ECO:0000256" key="3">
    <source>
        <dbReference type="ARBA" id="ARBA00023002"/>
    </source>
</evidence>